<dbReference type="AlphaFoldDB" id="A0A7J5E2S1"/>
<evidence type="ECO:0000256" key="2">
    <source>
        <dbReference type="SAM" id="Phobius"/>
    </source>
</evidence>
<dbReference type="CDD" id="cd06577">
    <property type="entry name" value="PASTA_pknB"/>
    <property type="match status" value="1"/>
</dbReference>
<evidence type="ECO:0000256" key="1">
    <source>
        <dbReference type="SAM" id="MobiDB-lite"/>
    </source>
</evidence>
<dbReference type="RefSeq" id="WP_151579846.1">
    <property type="nucleotide sequence ID" value="NZ_WBVM01000001.1"/>
</dbReference>
<keyword evidence="2" id="KW-0472">Membrane</keyword>
<name>A0A7J5E2S1_NOCSI</name>
<evidence type="ECO:0000313" key="5">
    <source>
        <dbReference type="Proteomes" id="UP000449906"/>
    </source>
</evidence>
<feature type="region of interest" description="Disordered" evidence="1">
    <location>
        <begin position="60"/>
        <end position="85"/>
    </location>
</feature>
<protein>
    <submittedName>
        <fullName evidence="4">PASTA domain-containing protein</fullName>
    </submittedName>
</protein>
<organism evidence="4 5">
    <name type="scientific">Nocardioides simplex</name>
    <name type="common">Arthrobacter simplex</name>
    <dbReference type="NCBI Taxonomy" id="2045"/>
    <lineage>
        <taxon>Bacteria</taxon>
        <taxon>Bacillati</taxon>
        <taxon>Actinomycetota</taxon>
        <taxon>Actinomycetes</taxon>
        <taxon>Propionibacteriales</taxon>
        <taxon>Nocardioidaceae</taxon>
        <taxon>Pimelobacter</taxon>
    </lineage>
</organism>
<dbReference type="EMBL" id="WBVM01000001">
    <property type="protein sequence ID" value="KAB2812483.1"/>
    <property type="molecule type" value="Genomic_DNA"/>
</dbReference>
<proteinExistence type="predicted"/>
<keyword evidence="2" id="KW-1133">Transmembrane helix</keyword>
<reference evidence="4 5" key="1">
    <citation type="submission" date="2019-09" db="EMBL/GenBank/DDBJ databases">
        <title>Pimelobacter sp. isolated from Paulinella.</title>
        <authorList>
            <person name="Jeong S.E."/>
        </authorList>
    </citation>
    <scope>NUCLEOTIDE SEQUENCE [LARGE SCALE GENOMIC DNA]</scope>
    <source>
        <strain evidence="4 5">Pch-N</strain>
    </source>
</reference>
<keyword evidence="2" id="KW-0812">Transmembrane</keyword>
<comment type="caution">
    <text evidence="4">The sequence shown here is derived from an EMBL/GenBank/DDBJ whole genome shotgun (WGS) entry which is preliminary data.</text>
</comment>
<dbReference type="Pfam" id="PF03793">
    <property type="entry name" value="PASTA"/>
    <property type="match status" value="1"/>
</dbReference>
<gene>
    <name evidence="4" type="ORF">F9L07_12005</name>
</gene>
<dbReference type="Proteomes" id="UP000449906">
    <property type="component" value="Unassembled WGS sequence"/>
</dbReference>
<feature type="transmembrane region" description="Helical" evidence="2">
    <location>
        <begin position="36"/>
        <end position="57"/>
    </location>
</feature>
<accession>A0A7J5E2S1</accession>
<feature type="compositionally biased region" description="Basic and acidic residues" evidence="1">
    <location>
        <begin position="73"/>
        <end position="85"/>
    </location>
</feature>
<evidence type="ECO:0000259" key="3">
    <source>
        <dbReference type="Pfam" id="PF03793"/>
    </source>
</evidence>
<evidence type="ECO:0000313" key="4">
    <source>
        <dbReference type="EMBL" id="KAB2812483.1"/>
    </source>
</evidence>
<dbReference type="Gene3D" id="3.30.10.20">
    <property type="match status" value="1"/>
</dbReference>
<dbReference type="InterPro" id="IPR005543">
    <property type="entry name" value="PASTA_dom"/>
</dbReference>
<sequence length="446" mass="46495">MSDDLSEERARTLLARAAATIEVADRVPLREHRRGAGLLLVAAAAAVALIVGLVVLAGRTGGDRPGPDGPDGPDGRPVEQEHRYDDSRMPALLGADRDAAVAALEGLGRGLRVTVSERPRACWPDGLVTRTTPAAGQPVAAGAEVRLQVTVPRSSVDCVGEPDSARALGLLRFAHGWADVPRLAPRVELSVTGGPAVEVDGADLRDPEARAWTLCADDGACHAAPALLRELGTRTPVDLGPGARPPAVRAGSGTTACGTAGRGSFVTVDRALGAAPCPLEAVWWRLDDEGRIAAVEMSVLPLLPERQVVPDPVRAATADRFVAWARGSGEAPAFAARVRNMLAGQDHFGALRWNDHPDDRGSWAGCSGLGFPDCGIDPVATILRFTGDVAVTSGRAGCPARSALPSRYAAASADLVGLSPRGARCEGWRVELWIDARGEIYGVNLS</sequence>
<feature type="domain" description="PASTA" evidence="3">
    <location>
        <begin position="88"/>
        <end position="149"/>
    </location>
</feature>